<dbReference type="RefSeq" id="WP_002699116.1">
    <property type="nucleotide sequence ID" value="NZ_AAWS01000021.1"/>
</dbReference>
<evidence type="ECO:0000313" key="3">
    <source>
        <dbReference type="EMBL" id="EAY27746.1"/>
    </source>
</evidence>
<dbReference type="GO" id="GO:0071949">
    <property type="term" value="F:FAD binding"/>
    <property type="evidence" value="ECO:0007669"/>
    <property type="project" value="TreeGrafter"/>
</dbReference>
<dbReference type="Proteomes" id="UP000004095">
    <property type="component" value="Unassembled WGS sequence"/>
</dbReference>
<dbReference type="EMBL" id="AAWS01000021">
    <property type="protein sequence ID" value="EAY27746.1"/>
    <property type="molecule type" value="Genomic_DNA"/>
</dbReference>
<dbReference type="Pfam" id="PF01619">
    <property type="entry name" value="Pro_dh"/>
    <property type="match status" value="1"/>
</dbReference>
<dbReference type="InterPro" id="IPR015659">
    <property type="entry name" value="Proline_oxidase"/>
</dbReference>
<dbReference type="EC" id="1.5.3.-" evidence="3"/>
<gene>
    <name evidence="3" type="ORF">M23134_03815</name>
</gene>
<keyword evidence="4" id="KW-1185">Reference proteome</keyword>
<dbReference type="PANTHER" id="PTHR13914">
    <property type="entry name" value="PROLINE OXIDASE"/>
    <property type="match status" value="1"/>
</dbReference>
<organism evidence="3 4">
    <name type="scientific">Microscilla marina ATCC 23134</name>
    <dbReference type="NCBI Taxonomy" id="313606"/>
    <lineage>
        <taxon>Bacteria</taxon>
        <taxon>Pseudomonadati</taxon>
        <taxon>Bacteroidota</taxon>
        <taxon>Cytophagia</taxon>
        <taxon>Cytophagales</taxon>
        <taxon>Microscillaceae</taxon>
        <taxon>Microscilla</taxon>
    </lineage>
</organism>
<accession>A1ZPK7</accession>
<dbReference type="InterPro" id="IPR002872">
    <property type="entry name" value="Proline_DH_dom"/>
</dbReference>
<evidence type="ECO:0000313" key="4">
    <source>
        <dbReference type="Proteomes" id="UP000004095"/>
    </source>
</evidence>
<sequence length="401" mass="46147">MEITRSKEQDQVLSFEDTSVAFAHKSNKELRKMYWLFAMMNRRLMVKTGTGFVKWAFKFRLPVVKWAVKNTVFAHFCGGQSIEDSQKTIDTLARFNIGTILDYSVEGEKTEESFEQTARETILTIEKAAQQPEKIPFCVFKVTGLASFDLLAKVQANDQLSETEQQAWQRAQQRIDNVCQQAYEKKVRIFIDGEETWIQDTIDQLAYTMMQKYNRDMPIIYNTYQMYRVASLANLKQAYKDAEQNNYWLGAKLVRGAYMEKERARAEEKGYSDPIQPNKAASDKDFDAGITFCVEKRHQIALCAGTHNEQSSLLLTQLMDQYGVAKDDPNTYFSQLFGMSDHISFNLAKAGYNVAKYVPYGPIASVMPYLIRRADENTSVAGQSSREFMLIQAERKRRKAK</sequence>
<dbReference type="Gene3D" id="3.20.20.220">
    <property type="match status" value="1"/>
</dbReference>
<dbReference type="AlphaFoldDB" id="A1ZPK7"/>
<dbReference type="InterPro" id="IPR029041">
    <property type="entry name" value="FAD-linked_oxidoreductase-like"/>
</dbReference>
<protein>
    <submittedName>
        <fullName evidence="3">Proline oxidase</fullName>
        <ecNumber evidence="3">1.5.3.-</ecNumber>
    </submittedName>
</protein>
<feature type="domain" description="Proline dehydrogenase" evidence="2">
    <location>
        <begin position="86"/>
        <end position="385"/>
    </location>
</feature>
<dbReference type="PANTHER" id="PTHR13914:SF0">
    <property type="entry name" value="PROLINE DEHYDROGENASE 1, MITOCHONDRIAL"/>
    <property type="match status" value="1"/>
</dbReference>
<name>A1ZPK7_MICM2</name>
<dbReference type="OrthoDB" id="1401444at2"/>
<dbReference type="SUPFAM" id="SSF51730">
    <property type="entry name" value="FAD-linked oxidoreductase"/>
    <property type="match status" value="1"/>
</dbReference>
<proteinExistence type="predicted"/>
<reference evidence="3 4" key="1">
    <citation type="submission" date="2007-01" db="EMBL/GenBank/DDBJ databases">
        <authorList>
            <person name="Haygood M."/>
            <person name="Podell S."/>
            <person name="Anderson C."/>
            <person name="Hopkinson B."/>
            <person name="Roe K."/>
            <person name="Barbeau K."/>
            <person name="Gaasterland T."/>
            <person name="Ferriera S."/>
            <person name="Johnson J."/>
            <person name="Kravitz S."/>
            <person name="Beeson K."/>
            <person name="Sutton G."/>
            <person name="Rogers Y.-H."/>
            <person name="Friedman R."/>
            <person name="Frazier M."/>
            <person name="Venter J.C."/>
        </authorList>
    </citation>
    <scope>NUCLEOTIDE SEQUENCE [LARGE SCALE GENOMIC DNA]</scope>
    <source>
        <strain evidence="3 4">ATCC 23134</strain>
    </source>
</reference>
<evidence type="ECO:0000259" key="2">
    <source>
        <dbReference type="Pfam" id="PF01619"/>
    </source>
</evidence>
<dbReference type="eggNOG" id="COG0506">
    <property type="taxonomic scope" value="Bacteria"/>
</dbReference>
<dbReference type="GO" id="GO:0010133">
    <property type="term" value="P:L-proline catabolic process to L-glutamate"/>
    <property type="evidence" value="ECO:0007669"/>
    <property type="project" value="TreeGrafter"/>
</dbReference>
<keyword evidence="1 3" id="KW-0560">Oxidoreductase</keyword>
<evidence type="ECO:0000256" key="1">
    <source>
        <dbReference type="ARBA" id="ARBA00023002"/>
    </source>
</evidence>
<dbReference type="GO" id="GO:0004657">
    <property type="term" value="F:proline dehydrogenase activity"/>
    <property type="evidence" value="ECO:0007669"/>
    <property type="project" value="InterPro"/>
</dbReference>
<comment type="caution">
    <text evidence="3">The sequence shown here is derived from an EMBL/GenBank/DDBJ whole genome shotgun (WGS) entry which is preliminary data.</text>
</comment>